<accession>A0A3B1E7E0</accession>
<gene>
    <name evidence="1" type="ORF">MNBD_PLANCTO02-1715</name>
</gene>
<proteinExistence type="predicted"/>
<protein>
    <submittedName>
        <fullName evidence="1">Uncharacterized protein</fullName>
    </submittedName>
</protein>
<name>A0A3B1E7E0_9ZZZZ</name>
<organism evidence="1">
    <name type="scientific">hydrothermal vent metagenome</name>
    <dbReference type="NCBI Taxonomy" id="652676"/>
    <lineage>
        <taxon>unclassified sequences</taxon>
        <taxon>metagenomes</taxon>
        <taxon>ecological metagenomes</taxon>
    </lineage>
</organism>
<reference evidence="1" key="1">
    <citation type="submission" date="2018-06" db="EMBL/GenBank/DDBJ databases">
        <authorList>
            <person name="Zhirakovskaya E."/>
        </authorList>
    </citation>
    <scope>NUCLEOTIDE SEQUENCE</scope>
</reference>
<dbReference type="EMBL" id="UOGL01000338">
    <property type="protein sequence ID" value="VAX39517.1"/>
    <property type="molecule type" value="Genomic_DNA"/>
</dbReference>
<evidence type="ECO:0000313" key="1">
    <source>
        <dbReference type="EMBL" id="VAX39517.1"/>
    </source>
</evidence>
<sequence>MDSNKTINNYFAGNTFLRCLACALLTLLCFPHILFASATKEATTPLHYRTYHIQVTVAFAPDESITPRFQEQVLKSVKQGARRTIGEVWDLHIAKNQHIFPANKLGLSRLNQDDFLKSLVQFESSDFLDATSLVKQFIEAEKTYQELLMKMKKGKKEGKRKRKRKLTLTEKIWFSLSEKLRKKILKTTPNKSDVASLLPEIQQELNALLSSTSLIPKSKSLSTGVLASSNRDRIITAFPHVFAKLRYDKALLITVKRNGRGFDLAGREWDETTRRFSLVQQSSVTHRRSLGIGIVRFLTQLFHPRLEIINIGEKQEVITLQMQGGSFPLPDSSAMFLRPGDLLNPLFRYMDRRNIVQKIQILSYTYLQVQQVEPSQVTCKLISGIRSPLGTGRRRRVEVLAVGIKRTFANTQVKLMPRKGAQYPLVGYRVTVATSKVDEKENKTPPVHLISSREGEVTIPLRSSPKILWLFIRSGKALLARIPLVPGYKEQEIIPLGDDAVRLRVEGEVAILKGDLIDLVARRATTMARINAFAKKTDWKKVEELTQVLTELPDMKAFERRLSRIQVLALEEAEKDGDRLAKSRIQKLCTDVGNLINDFLDNNKIEEFLEKMEEQRNN</sequence>
<dbReference type="AlphaFoldDB" id="A0A3B1E7E0"/>